<gene>
    <name evidence="1" type="ORF">SBRCBS47491_006335</name>
</gene>
<organism evidence="1 2">
    <name type="scientific">Sporothrix bragantina</name>
    <dbReference type="NCBI Taxonomy" id="671064"/>
    <lineage>
        <taxon>Eukaryota</taxon>
        <taxon>Fungi</taxon>
        <taxon>Dikarya</taxon>
        <taxon>Ascomycota</taxon>
        <taxon>Pezizomycotina</taxon>
        <taxon>Sordariomycetes</taxon>
        <taxon>Sordariomycetidae</taxon>
        <taxon>Ophiostomatales</taxon>
        <taxon>Ophiostomataceae</taxon>
        <taxon>Sporothrix</taxon>
    </lineage>
</organism>
<evidence type="ECO:0000313" key="2">
    <source>
        <dbReference type="Proteomes" id="UP001642406"/>
    </source>
</evidence>
<sequence length="173" mass="18627">MHDEYRAPMADGRRGGSRSGFEALENVPHPINILGVPASPVMDKITSAATVGAEVQATSLAMPAMPAMPATPETPATITDAKLTSHVFNNELIGIVQYPDLQVATPQTIKTVFFFAAFADSTAAMGAGAQEDHEDLQAEWVDFKIAGDRLRFSSEKEAVYKARQDMKRSGLEC</sequence>
<dbReference type="EMBL" id="CAWUHC010000061">
    <property type="protein sequence ID" value="CAK7226751.1"/>
    <property type="molecule type" value="Genomic_DNA"/>
</dbReference>
<reference evidence="1 2" key="1">
    <citation type="submission" date="2024-01" db="EMBL/GenBank/DDBJ databases">
        <authorList>
            <person name="Allen C."/>
            <person name="Tagirdzhanova G."/>
        </authorList>
    </citation>
    <scope>NUCLEOTIDE SEQUENCE [LARGE SCALE GENOMIC DNA]</scope>
</reference>
<comment type="caution">
    <text evidence="1">The sequence shown here is derived from an EMBL/GenBank/DDBJ whole genome shotgun (WGS) entry which is preliminary data.</text>
</comment>
<accession>A0ABP0C4H0</accession>
<protein>
    <submittedName>
        <fullName evidence="1">Uncharacterized protein</fullName>
    </submittedName>
</protein>
<name>A0ABP0C4H0_9PEZI</name>
<keyword evidence="2" id="KW-1185">Reference proteome</keyword>
<dbReference type="Proteomes" id="UP001642406">
    <property type="component" value="Unassembled WGS sequence"/>
</dbReference>
<proteinExistence type="predicted"/>
<evidence type="ECO:0000313" key="1">
    <source>
        <dbReference type="EMBL" id="CAK7226751.1"/>
    </source>
</evidence>